<protein>
    <submittedName>
        <fullName evidence="1">Regulator</fullName>
    </submittedName>
</protein>
<accession>A0A848KNY0</accession>
<dbReference type="EMBL" id="JABBNB010000001">
    <property type="protein sequence ID" value="NMN99941.1"/>
    <property type="molecule type" value="Genomic_DNA"/>
</dbReference>
<dbReference type="InterPro" id="IPR043740">
    <property type="entry name" value="DUF5685"/>
</dbReference>
<gene>
    <name evidence="1" type="ORF">HH308_01780</name>
</gene>
<keyword evidence="2" id="KW-1185">Reference proteome</keyword>
<dbReference type="RefSeq" id="WP_170192418.1">
    <property type="nucleotide sequence ID" value="NZ_JABBNB010000001.1"/>
</dbReference>
<evidence type="ECO:0000313" key="2">
    <source>
        <dbReference type="Proteomes" id="UP000550729"/>
    </source>
</evidence>
<dbReference type="AlphaFoldDB" id="A0A848KNY0"/>
<proteinExistence type="predicted"/>
<organism evidence="1 2">
    <name type="scientific">Gordonia asplenii</name>
    <dbReference type="NCBI Taxonomy" id="2725283"/>
    <lineage>
        <taxon>Bacteria</taxon>
        <taxon>Bacillati</taxon>
        <taxon>Actinomycetota</taxon>
        <taxon>Actinomycetes</taxon>
        <taxon>Mycobacteriales</taxon>
        <taxon>Gordoniaceae</taxon>
        <taxon>Gordonia</taxon>
    </lineage>
</organism>
<dbReference type="Pfam" id="PF18937">
    <property type="entry name" value="DUF5685"/>
    <property type="match status" value="1"/>
</dbReference>
<sequence>MLGIARPCTAHLDDELRDQWRAHLCGLCLSLRDRHGQPYRAITNTDAVMLSILVAAQRDSTSDTHTAGPCPLRGMRRADVVDAADLGIRLGTTASLTLAGARAADVVAERVNGLAAQSRWQSWTAGRAADALRRRALADVGIAPLVDVETLLGDPAASARAELTGETLHAIIEPTVRSTSAVFAAGADVAGVEANRAPLADIGADFGAFAHLIDAVADRADDVRRGDFNPLEKTGTTTEQARADCLRLYRAVVRRFDDLILHDDRLLRAALLGGMHRTFHKVFDAAPVVAGTPIGPDGFDSDQFDGLDVGEVSLGKAADPNKERWRDRCFDSSCDNCDCDGCGDCCGDDGCCGDCCDCDCCDCSCDC</sequence>
<name>A0A848KNY0_9ACTN</name>
<comment type="caution">
    <text evidence="1">The sequence shown here is derived from an EMBL/GenBank/DDBJ whole genome shotgun (WGS) entry which is preliminary data.</text>
</comment>
<reference evidence="1 2" key="1">
    <citation type="submission" date="2020-04" db="EMBL/GenBank/DDBJ databases">
        <title>Gordonia sp. nov. TBRC 11910.</title>
        <authorList>
            <person name="Suriyachadkun C."/>
        </authorList>
    </citation>
    <scope>NUCLEOTIDE SEQUENCE [LARGE SCALE GENOMIC DNA]</scope>
    <source>
        <strain evidence="1 2">TBRC 11910</strain>
    </source>
</reference>
<dbReference type="Proteomes" id="UP000550729">
    <property type="component" value="Unassembled WGS sequence"/>
</dbReference>
<evidence type="ECO:0000313" key="1">
    <source>
        <dbReference type="EMBL" id="NMN99941.1"/>
    </source>
</evidence>